<evidence type="ECO:0000313" key="2">
    <source>
        <dbReference type="Proteomes" id="UP000481043"/>
    </source>
</evidence>
<organism evidence="1 2">
    <name type="scientific">Bacillus mesophilus</name>
    <dbReference type="NCBI Taxonomy" id="1808955"/>
    <lineage>
        <taxon>Bacteria</taxon>
        <taxon>Bacillati</taxon>
        <taxon>Bacillota</taxon>
        <taxon>Bacilli</taxon>
        <taxon>Bacillales</taxon>
        <taxon>Bacillaceae</taxon>
        <taxon>Bacillus</taxon>
    </lineage>
</organism>
<accession>A0A6M0Q4Z7</accession>
<comment type="caution">
    <text evidence="1">The sequence shown here is derived from an EMBL/GenBank/DDBJ whole genome shotgun (WGS) entry which is preliminary data.</text>
</comment>
<sequence length="183" mass="20645">MTNPFEAVLTTLKTVIDNTNEPKTPLHVIEVGDCWLYVTTVEEFIRYEEVGLNTTTDDEVREMLIDATRLCESQVKRLSQFMRDEGIPLPDVTSAKPKSESKDVPLGVKLTDDEIVNGIMAKIVMGLSLCAKGQADAIRIDIGNMWLEFYLEWTTYGATLKNLARKRGWIKVPPYYYPPGSPV</sequence>
<dbReference type="InterPro" id="IPR021617">
    <property type="entry name" value="DUF3231"/>
</dbReference>
<gene>
    <name evidence="1" type="ORF">G4D63_06830</name>
</gene>
<dbReference type="AlphaFoldDB" id="A0A6M0Q4Z7"/>
<dbReference type="Pfam" id="PF11553">
    <property type="entry name" value="DUF3231"/>
    <property type="match status" value="1"/>
</dbReference>
<reference evidence="1 2" key="1">
    <citation type="submission" date="2020-02" db="EMBL/GenBank/DDBJ databases">
        <title>Bacillus aquiflavi sp. nov., isolated from yellow water of strong flavor Chinese baijiu in Yibin region of China.</title>
        <authorList>
            <person name="Xie J."/>
        </authorList>
    </citation>
    <scope>NUCLEOTIDE SEQUENCE [LARGE SCALE GENOMIC DNA]</scope>
    <source>
        <strain evidence="1 2">SA4</strain>
    </source>
</reference>
<evidence type="ECO:0000313" key="1">
    <source>
        <dbReference type="EMBL" id="NEY71457.1"/>
    </source>
</evidence>
<protein>
    <submittedName>
        <fullName evidence="1">DUF3231 family protein</fullName>
    </submittedName>
</protein>
<proteinExistence type="predicted"/>
<dbReference type="Proteomes" id="UP000481043">
    <property type="component" value="Unassembled WGS sequence"/>
</dbReference>
<name>A0A6M0Q4Z7_9BACI</name>
<keyword evidence="2" id="KW-1185">Reference proteome</keyword>
<dbReference type="RefSeq" id="WP_163178910.1">
    <property type="nucleotide sequence ID" value="NZ_JAAIWM010000002.1"/>
</dbReference>
<dbReference type="InterPro" id="IPR012347">
    <property type="entry name" value="Ferritin-like"/>
</dbReference>
<dbReference type="Gene3D" id="1.20.1260.10">
    <property type="match status" value="1"/>
</dbReference>
<dbReference type="EMBL" id="JAAIWM010000002">
    <property type="protein sequence ID" value="NEY71457.1"/>
    <property type="molecule type" value="Genomic_DNA"/>
</dbReference>